<gene>
    <name evidence="10" type="ORF">UFOPK2399_00948</name>
</gene>
<dbReference type="InterPro" id="IPR004227">
    <property type="entry name" value="Formiminotransferase_cat"/>
</dbReference>
<comment type="pathway">
    <text evidence="2">Amino-acid degradation; L-histidine degradation into L-glutamate; L-glutamate from N-formimidoyl-L-glutamate (transferase route): step 1/1.</text>
</comment>
<dbReference type="EC" id="2.1.2.5" evidence="3"/>
<dbReference type="GO" id="GO:0019556">
    <property type="term" value="P:L-histidine catabolic process to glutamate and formamide"/>
    <property type="evidence" value="ECO:0007669"/>
    <property type="project" value="UniProtKB-UniPathway"/>
</dbReference>
<evidence type="ECO:0000256" key="2">
    <source>
        <dbReference type="ARBA" id="ARBA00005082"/>
    </source>
</evidence>
<reference evidence="10" key="1">
    <citation type="submission" date="2020-05" db="EMBL/GenBank/DDBJ databases">
        <authorList>
            <person name="Chiriac C."/>
            <person name="Salcher M."/>
            <person name="Ghai R."/>
            <person name="Kavagutti S V."/>
        </authorList>
    </citation>
    <scope>NUCLEOTIDE SEQUENCE</scope>
</reference>
<keyword evidence="6" id="KW-0369">Histidine metabolism</keyword>
<feature type="domain" description="Formiminotransferase N-terminal subdomain" evidence="9">
    <location>
        <begin position="2"/>
        <end position="171"/>
    </location>
</feature>
<keyword evidence="4" id="KW-0963">Cytoplasm</keyword>
<keyword evidence="5" id="KW-0808">Transferase</keyword>
<evidence type="ECO:0000313" key="10">
    <source>
        <dbReference type="EMBL" id="CAB4694782.1"/>
    </source>
</evidence>
<feature type="domain" description="Formiminotransferase C-terminal subdomain" evidence="8">
    <location>
        <begin position="172"/>
        <end position="285"/>
    </location>
</feature>
<dbReference type="SMART" id="SM01222">
    <property type="entry name" value="FTCD_N"/>
    <property type="match status" value="1"/>
</dbReference>
<dbReference type="InterPro" id="IPR013802">
    <property type="entry name" value="Formiminotransferase_C"/>
</dbReference>
<comment type="subcellular location">
    <subcellularLocation>
        <location evidence="1">Cytoplasm</location>
    </subcellularLocation>
</comment>
<dbReference type="GO" id="GO:0005737">
    <property type="term" value="C:cytoplasm"/>
    <property type="evidence" value="ECO:0007669"/>
    <property type="project" value="UniProtKB-SubCell"/>
</dbReference>
<proteinExistence type="predicted"/>
<dbReference type="InterPro" id="IPR012886">
    <property type="entry name" value="Formiminotransferase_N"/>
</dbReference>
<evidence type="ECO:0000256" key="6">
    <source>
        <dbReference type="ARBA" id="ARBA00022808"/>
    </source>
</evidence>
<dbReference type="GO" id="GO:0005542">
    <property type="term" value="F:folic acid binding"/>
    <property type="evidence" value="ECO:0007669"/>
    <property type="project" value="UniProtKB-KW"/>
</dbReference>
<dbReference type="SMART" id="SM01221">
    <property type="entry name" value="FTCD"/>
    <property type="match status" value="1"/>
</dbReference>
<dbReference type="UniPathway" id="UPA00379">
    <property type="reaction ID" value="UER00555"/>
</dbReference>
<evidence type="ECO:0000256" key="5">
    <source>
        <dbReference type="ARBA" id="ARBA00022679"/>
    </source>
</evidence>
<dbReference type="InterPro" id="IPR037064">
    <property type="entry name" value="Formiminotransferase_N_sf"/>
</dbReference>
<dbReference type="GO" id="GO:0019557">
    <property type="term" value="P:L-histidine catabolic process to glutamate and formate"/>
    <property type="evidence" value="ECO:0007669"/>
    <property type="project" value="UniProtKB-UniPathway"/>
</dbReference>
<dbReference type="NCBIfam" id="TIGR02024">
    <property type="entry name" value="FtcD"/>
    <property type="match status" value="1"/>
</dbReference>
<dbReference type="AlphaFoldDB" id="A0A6J6P8M2"/>
<accession>A0A6J6P8M2</accession>
<sequence>MVLLESVPNFSEGRDHATIAALGDALEGHVRVLDLHVDADHNRCVFTVVGDYEPLVAGLVAAVAVAIDRITLDGHVGVHPRIGAADVVPIVPIVPGDLVWAKALVPELGHRLGALGVPVFVYDPPQRGPAYYRRGGLPEVARRLASGDLASDFGPTTLHPTAGAVICGARTPLVAFNVNLRGTLADAKAIAAIVRESGGGFPGVRALGLALEGQGLVQVSMNIEDWQASPPYLVVERIATEAERLGAEVVASELIGLLPAGVVAQGGAEALRIPGFDDSRILEARIAASD</sequence>
<dbReference type="InterPro" id="IPR051623">
    <property type="entry name" value="FTCD"/>
</dbReference>
<protein>
    <recommendedName>
        <fullName evidence="3">glutamate formimidoyltransferase</fullName>
        <ecNumber evidence="3">2.1.2.5</ecNumber>
    </recommendedName>
</protein>
<dbReference type="Gene3D" id="3.30.990.10">
    <property type="entry name" value="Formiminotransferase, N-terminal subdomain"/>
    <property type="match status" value="1"/>
</dbReference>
<evidence type="ECO:0000256" key="3">
    <source>
        <dbReference type="ARBA" id="ARBA00012252"/>
    </source>
</evidence>
<evidence type="ECO:0000256" key="7">
    <source>
        <dbReference type="ARBA" id="ARBA00022954"/>
    </source>
</evidence>
<evidence type="ECO:0000259" key="9">
    <source>
        <dbReference type="SMART" id="SM01222"/>
    </source>
</evidence>
<dbReference type="InterPro" id="IPR037070">
    <property type="entry name" value="Formiminotransferase_C_sf"/>
</dbReference>
<dbReference type="PANTHER" id="PTHR12234:SF1">
    <property type="entry name" value="FORMIMINOTRANSFERASE N-TERMINAL SUBDOMAIN-CONTAINING PROTEIN"/>
    <property type="match status" value="1"/>
</dbReference>
<dbReference type="Pfam" id="PF02971">
    <property type="entry name" value="FTCD"/>
    <property type="match status" value="1"/>
</dbReference>
<organism evidence="10">
    <name type="scientific">freshwater metagenome</name>
    <dbReference type="NCBI Taxonomy" id="449393"/>
    <lineage>
        <taxon>unclassified sequences</taxon>
        <taxon>metagenomes</taxon>
        <taxon>ecological metagenomes</taxon>
    </lineage>
</organism>
<name>A0A6J6P8M2_9ZZZZ</name>
<evidence type="ECO:0000259" key="8">
    <source>
        <dbReference type="SMART" id="SM01221"/>
    </source>
</evidence>
<dbReference type="GO" id="GO:0030409">
    <property type="term" value="F:glutamate formimidoyltransferase activity"/>
    <property type="evidence" value="ECO:0007669"/>
    <property type="project" value="UniProtKB-EC"/>
</dbReference>
<dbReference type="Gene3D" id="3.30.70.670">
    <property type="entry name" value="Formiminotransferase, C-terminal subdomain"/>
    <property type="match status" value="1"/>
</dbReference>
<dbReference type="EMBL" id="CAEZXP010000002">
    <property type="protein sequence ID" value="CAB4694782.1"/>
    <property type="molecule type" value="Genomic_DNA"/>
</dbReference>
<dbReference type="SUPFAM" id="SSF55116">
    <property type="entry name" value="Formiminotransferase domain of formiminotransferase-cyclodeaminase"/>
    <property type="match status" value="2"/>
</dbReference>
<evidence type="ECO:0000256" key="4">
    <source>
        <dbReference type="ARBA" id="ARBA00022490"/>
    </source>
</evidence>
<dbReference type="PANTHER" id="PTHR12234">
    <property type="entry name" value="FORMIMINOTRANSFERASE-CYCLODEAMINASE"/>
    <property type="match status" value="1"/>
</dbReference>
<dbReference type="Pfam" id="PF07837">
    <property type="entry name" value="FTCD_N"/>
    <property type="match status" value="1"/>
</dbReference>
<keyword evidence="7" id="KW-0290">Folate-binding</keyword>
<dbReference type="InterPro" id="IPR022384">
    <property type="entry name" value="FormiminoTrfase_cat_dom_sf"/>
</dbReference>
<evidence type="ECO:0000256" key="1">
    <source>
        <dbReference type="ARBA" id="ARBA00004496"/>
    </source>
</evidence>